<dbReference type="Pfam" id="PF05995">
    <property type="entry name" value="CDO_I"/>
    <property type="match status" value="1"/>
</dbReference>
<dbReference type="STRING" id="1121015.GCA_000420545_01237"/>
<dbReference type="Proteomes" id="UP000029385">
    <property type="component" value="Unassembled WGS sequence"/>
</dbReference>
<evidence type="ECO:0008006" key="10">
    <source>
        <dbReference type="Google" id="ProtNLM"/>
    </source>
</evidence>
<sequence length="198" mass="22278">MNTLTFTGRDALLQVIDEAYAQPDHEGLTHVLRDGLCRLIRDKVVFLPECVFEPVEGHYARRELYACPERGTTVVAMTWAPGQGTPIHDHCGLWCVEGVWQGQLEITRYELEEDAGTRCRFARYETLVAGTGTAGSLLPPHEYHTIRNPDPARIAISLHIYQKEMGTCATFEPEGGDWYRRGSRELCLDQVECGPDEA</sequence>
<feature type="binding site" evidence="7">
    <location>
        <position position="90"/>
    </location>
    <ligand>
        <name>Fe cation</name>
        <dbReference type="ChEBI" id="CHEBI:24875"/>
        <note>catalytic</note>
    </ligand>
</feature>
<keyword evidence="3" id="KW-0223">Dioxygenase</keyword>
<evidence type="ECO:0000313" key="8">
    <source>
        <dbReference type="EMBL" id="KFN44707.1"/>
    </source>
</evidence>
<evidence type="ECO:0000256" key="5">
    <source>
        <dbReference type="ARBA" id="ARBA00023004"/>
    </source>
</evidence>
<dbReference type="Gene3D" id="2.60.120.10">
    <property type="entry name" value="Jelly Rolls"/>
    <property type="match status" value="1"/>
</dbReference>
<evidence type="ECO:0000256" key="4">
    <source>
        <dbReference type="ARBA" id="ARBA00023002"/>
    </source>
</evidence>
<dbReference type="PANTHER" id="PTHR12918">
    <property type="entry name" value="CYSTEINE DIOXYGENASE"/>
    <property type="match status" value="1"/>
</dbReference>
<evidence type="ECO:0000256" key="7">
    <source>
        <dbReference type="PIRSR" id="PIRSR610300-51"/>
    </source>
</evidence>
<feature type="binding site" evidence="7">
    <location>
        <position position="144"/>
    </location>
    <ligand>
        <name>Fe cation</name>
        <dbReference type="ChEBI" id="CHEBI:24875"/>
        <note>catalytic</note>
    </ligand>
</feature>
<dbReference type="SUPFAM" id="SSF51182">
    <property type="entry name" value="RmlC-like cupins"/>
    <property type="match status" value="1"/>
</dbReference>
<dbReference type="InterPro" id="IPR011051">
    <property type="entry name" value="RmlC_Cupin_sf"/>
</dbReference>
<dbReference type="eggNOG" id="COG5553">
    <property type="taxonomic scope" value="Bacteria"/>
</dbReference>
<dbReference type="AlphaFoldDB" id="A0A091AZH5"/>
<proteinExistence type="inferred from homology"/>
<dbReference type="PANTHER" id="PTHR12918:SF1">
    <property type="entry name" value="CYSTEINE DIOXYGENASE TYPE 1"/>
    <property type="match status" value="1"/>
</dbReference>
<keyword evidence="6" id="KW-0883">Thioether bond</keyword>
<keyword evidence="2 7" id="KW-0479">Metal-binding</keyword>
<evidence type="ECO:0000256" key="1">
    <source>
        <dbReference type="ARBA" id="ARBA00006622"/>
    </source>
</evidence>
<gene>
    <name evidence="8" type="ORF">N789_01455</name>
</gene>
<protein>
    <recommendedName>
        <fullName evidence="10">Cysteine dioxygenase</fullName>
    </recommendedName>
</protein>
<comment type="caution">
    <text evidence="8">The sequence shown here is derived from an EMBL/GenBank/DDBJ whole genome shotgun (WGS) entry which is preliminary data.</text>
</comment>
<dbReference type="InterPro" id="IPR014710">
    <property type="entry name" value="RmlC-like_jellyroll"/>
</dbReference>
<feature type="cross-link" description="3'-(S-cysteinyl)-tyrosine (Cys-Tyr)" evidence="6">
    <location>
        <begin position="95"/>
        <end position="161"/>
    </location>
</feature>
<dbReference type="EMBL" id="AVCI01000001">
    <property type="protein sequence ID" value="KFN44707.1"/>
    <property type="molecule type" value="Genomic_DNA"/>
</dbReference>
<evidence type="ECO:0000313" key="9">
    <source>
        <dbReference type="Proteomes" id="UP000029385"/>
    </source>
</evidence>
<keyword evidence="5 7" id="KW-0408">Iron</keyword>
<dbReference type="OrthoDB" id="7059163at2"/>
<dbReference type="CDD" id="cd10548">
    <property type="entry name" value="cupin_CDO"/>
    <property type="match status" value="1"/>
</dbReference>
<evidence type="ECO:0000256" key="6">
    <source>
        <dbReference type="PIRSR" id="PIRSR610300-50"/>
    </source>
</evidence>
<dbReference type="PATRIC" id="fig|1121015.4.peg.289"/>
<reference evidence="8 9" key="1">
    <citation type="submission" date="2013-09" db="EMBL/GenBank/DDBJ databases">
        <title>Genome sequencing of Arenimonas oryziterrae.</title>
        <authorList>
            <person name="Chen F."/>
            <person name="Wang G."/>
        </authorList>
    </citation>
    <scope>NUCLEOTIDE SEQUENCE [LARGE SCALE GENOMIC DNA]</scope>
    <source>
        <strain evidence="8 9">YC6267</strain>
    </source>
</reference>
<feature type="binding site" evidence="7">
    <location>
        <position position="88"/>
    </location>
    <ligand>
        <name>Fe cation</name>
        <dbReference type="ChEBI" id="CHEBI:24875"/>
        <note>catalytic</note>
    </ligand>
</feature>
<dbReference type="GO" id="GO:0016702">
    <property type="term" value="F:oxidoreductase activity, acting on single donors with incorporation of molecular oxygen, incorporation of two atoms of oxygen"/>
    <property type="evidence" value="ECO:0007669"/>
    <property type="project" value="InterPro"/>
</dbReference>
<keyword evidence="4" id="KW-0560">Oxidoreductase</keyword>
<dbReference type="InterPro" id="IPR010300">
    <property type="entry name" value="CDO_1"/>
</dbReference>
<organism evidence="8 9">
    <name type="scientific">Arenimonas oryziterrae DSM 21050 = YC6267</name>
    <dbReference type="NCBI Taxonomy" id="1121015"/>
    <lineage>
        <taxon>Bacteria</taxon>
        <taxon>Pseudomonadati</taxon>
        <taxon>Pseudomonadota</taxon>
        <taxon>Gammaproteobacteria</taxon>
        <taxon>Lysobacterales</taxon>
        <taxon>Lysobacteraceae</taxon>
        <taxon>Arenimonas</taxon>
    </lineage>
</organism>
<name>A0A091AZH5_9GAMM</name>
<dbReference type="RefSeq" id="WP_022968877.1">
    <property type="nucleotide sequence ID" value="NZ_ATVD01000002.1"/>
</dbReference>
<comment type="similarity">
    <text evidence="1">Belongs to the cysteine dioxygenase family.</text>
</comment>
<keyword evidence="9" id="KW-1185">Reference proteome</keyword>
<evidence type="ECO:0000256" key="2">
    <source>
        <dbReference type="ARBA" id="ARBA00022723"/>
    </source>
</evidence>
<accession>A0A091AZH5</accession>
<evidence type="ECO:0000256" key="3">
    <source>
        <dbReference type="ARBA" id="ARBA00022964"/>
    </source>
</evidence>
<dbReference type="GO" id="GO:0008198">
    <property type="term" value="F:ferrous iron binding"/>
    <property type="evidence" value="ECO:0007669"/>
    <property type="project" value="TreeGrafter"/>
</dbReference>